<evidence type="ECO:0000313" key="3">
    <source>
        <dbReference type="Proteomes" id="UP000030960"/>
    </source>
</evidence>
<keyword evidence="3" id="KW-1185">Reference proteome</keyword>
<protein>
    <submittedName>
        <fullName evidence="2">Repeat protein domain protein in Vibrio, Colwellia, Bradyrhizobium and Shewanella</fullName>
    </submittedName>
</protein>
<dbReference type="Proteomes" id="UP000030960">
    <property type="component" value="Unassembled WGS sequence"/>
</dbReference>
<dbReference type="InterPro" id="IPR013517">
    <property type="entry name" value="FG-GAP"/>
</dbReference>
<dbReference type="PATRIC" id="fig|1515334.3.peg.871"/>
<name>A0A0B3SUZ7_9RHOB</name>
<keyword evidence="1" id="KW-0732">Signal</keyword>
<dbReference type="Pfam" id="PF13517">
    <property type="entry name" value="FG-GAP_3"/>
    <property type="match status" value="1"/>
</dbReference>
<dbReference type="RefSeq" id="WP_043137832.1">
    <property type="nucleotide sequence ID" value="NZ_JSUQ01000003.1"/>
</dbReference>
<proteinExistence type="predicted"/>
<dbReference type="EMBL" id="JSUQ01000003">
    <property type="protein sequence ID" value="KHQ54274.1"/>
    <property type="molecule type" value="Genomic_DNA"/>
</dbReference>
<gene>
    <name evidence="2" type="ORF">OA50_00865</name>
</gene>
<reference evidence="2 3" key="1">
    <citation type="submission" date="2014-10" db="EMBL/GenBank/DDBJ databases">
        <title>Genome sequence of Ponticoccus sp. strain UMTAT08 isolated from clonal culture of toxic dinoflagellate Alexandrium tamiyavanichii.</title>
        <authorList>
            <person name="Gan H.Y."/>
            <person name="Muhd D.-D."/>
            <person name="Mohd Noor M.E."/>
            <person name="Yeong Y.S."/>
            <person name="Usup G."/>
        </authorList>
    </citation>
    <scope>NUCLEOTIDE SEQUENCE [LARGE SCALE GENOMIC DNA]</scope>
    <source>
        <strain evidence="2 3">UMTAT08</strain>
    </source>
</reference>
<comment type="caution">
    <text evidence="2">The sequence shown here is derived from an EMBL/GenBank/DDBJ whole genome shotgun (WGS) entry which is preliminary data.</text>
</comment>
<dbReference type="STRING" id="561184.SAMN05216376_11780"/>
<dbReference type="SUPFAM" id="SSF69318">
    <property type="entry name" value="Integrin alpha N-terminal domain"/>
    <property type="match status" value="1"/>
</dbReference>
<accession>A0A0B3SUZ7</accession>
<evidence type="ECO:0000256" key="1">
    <source>
        <dbReference type="ARBA" id="ARBA00022729"/>
    </source>
</evidence>
<organism evidence="2 3">
    <name type="scientific">Mameliella alba</name>
    <dbReference type="NCBI Taxonomy" id="561184"/>
    <lineage>
        <taxon>Bacteria</taxon>
        <taxon>Pseudomonadati</taxon>
        <taxon>Pseudomonadota</taxon>
        <taxon>Alphaproteobacteria</taxon>
        <taxon>Rhodobacterales</taxon>
        <taxon>Roseobacteraceae</taxon>
        <taxon>Mameliella</taxon>
    </lineage>
</organism>
<evidence type="ECO:0000313" key="2">
    <source>
        <dbReference type="EMBL" id="KHQ54274.1"/>
    </source>
</evidence>
<dbReference type="InterPro" id="IPR028994">
    <property type="entry name" value="Integrin_alpha_N"/>
</dbReference>
<sequence>MPARAPRVPWRPWRAPARGAWMALCLWLAGLTPVVAQEAVAARYEGEVTRYPHGVLGDEIEYDTLAVTLSDGRMLRRRWQAPLVFEDLAPRLWDVTGDGVPEVVTVESHADRGARLAIWEVRQGDLQPLAATPFIGQRFRWLAPVGAADLDGDGAIEIAYVDRPHLAKTLRIWRYQNGTLTQVAAAEGFSNHRIGWDYTVGGLRVCGEGPEIVLPSGDWRHVMVVDLAAGGLERYARDPYSPEMLTAVMECR</sequence>
<dbReference type="AlphaFoldDB" id="A0A0B3SUZ7"/>